<dbReference type="Gene3D" id="3.40.50.1110">
    <property type="entry name" value="SGNH hydrolase"/>
    <property type="match status" value="1"/>
</dbReference>
<organism evidence="3 4">
    <name type="scientific">Nocardioides mesophilus</name>
    <dbReference type="NCBI Taxonomy" id="433659"/>
    <lineage>
        <taxon>Bacteria</taxon>
        <taxon>Bacillati</taxon>
        <taxon>Actinomycetota</taxon>
        <taxon>Actinomycetes</taxon>
        <taxon>Propionibacteriales</taxon>
        <taxon>Nocardioidaceae</taxon>
        <taxon>Nocardioides</taxon>
    </lineage>
</organism>
<sequence>MSGTFHRFVALGDSFTEGVGDHDADRPNGVRGWADRVAEVLSTQVDDFRYANLAIRGRKMDAILAEQIGPAVALAPDLVTVYAGGNDILRPKVDIDAMVARYDEGIGRLAATDARVLVFTGFDLGFAPVFRHLRGRVATYNELVREVADDHGATVVDYWRLREYRDPRLWDVDRLHMSAAGHQRMAVAVLDTLGVPHRLQRPVLAALPEMDRRQRRNADLAWARAHAAPWVRRRLTGTSSGDGLTARRPTLEPVGRPSDLVDHLADRAPADR</sequence>
<feature type="region of interest" description="Disordered" evidence="1">
    <location>
        <begin position="234"/>
        <end position="272"/>
    </location>
</feature>
<dbReference type="Pfam" id="PF13472">
    <property type="entry name" value="Lipase_GDSL_2"/>
    <property type="match status" value="1"/>
</dbReference>
<dbReference type="CDD" id="cd01832">
    <property type="entry name" value="SGNH_hydrolase_like_1"/>
    <property type="match status" value="1"/>
</dbReference>
<evidence type="ECO:0000259" key="2">
    <source>
        <dbReference type="Pfam" id="PF13472"/>
    </source>
</evidence>
<dbReference type="Proteomes" id="UP000515947">
    <property type="component" value="Chromosome"/>
</dbReference>
<protein>
    <submittedName>
        <fullName evidence="3">SGNH/GDSL hydrolase family protein</fullName>
    </submittedName>
</protein>
<dbReference type="EMBL" id="CP060713">
    <property type="protein sequence ID" value="QNN54236.1"/>
    <property type="molecule type" value="Genomic_DNA"/>
</dbReference>
<dbReference type="InterPro" id="IPR013830">
    <property type="entry name" value="SGNH_hydro"/>
</dbReference>
<dbReference type="InterPro" id="IPR053140">
    <property type="entry name" value="GDSL_Rv0518-like"/>
</dbReference>
<dbReference type="AlphaFoldDB" id="A0A7G9RF61"/>
<dbReference type="PANTHER" id="PTHR43784:SF2">
    <property type="entry name" value="GDSL-LIKE LIPASE_ACYLHYDROLASE, PUTATIVE (AFU_ORTHOLOGUE AFUA_2G00820)-RELATED"/>
    <property type="match status" value="1"/>
</dbReference>
<evidence type="ECO:0000313" key="4">
    <source>
        <dbReference type="Proteomes" id="UP000515947"/>
    </source>
</evidence>
<keyword evidence="3" id="KW-0378">Hydrolase</keyword>
<feature type="domain" description="SGNH hydrolase-type esterase" evidence="2">
    <location>
        <begin position="10"/>
        <end position="184"/>
    </location>
</feature>
<keyword evidence="4" id="KW-1185">Reference proteome</keyword>
<dbReference type="PANTHER" id="PTHR43784">
    <property type="entry name" value="GDSL-LIKE LIPASE/ACYLHYDROLASE, PUTATIVE (AFU_ORTHOLOGUE AFUA_2G00820)-RELATED"/>
    <property type="match status" value="1"/>
</dbReference>
<proteinExistence type="predicted"/>
<dbReference type="RefSeq" id="WP_187580076.1">
    <property type="nucleotide sequence ID" value="NZ_CP060713.1"/>
</dbReference>
<reference evidence="3 4" key="1">
    <citation type="submission" date="2020-08" db="EMBL/GenBank/DDBJ databases">
        <title>Genome sequence of Nocardioides mesophilus KACC 16243T.</title>
        <authorList>
            <person name="Hyun D.-W."/>
            <person name="Bae J.-W."/>
        </authorList>
    </citation>
    <scope>NUCLEOTIDE SEQUENCE [LARGE SCALE GENOMIC DNA]</scope>
    <source>
        <strain evidence="3 4">KACC 16243</strain>
    </source>
</reference>
<gene>
    <name evidence="3" type="ORF">H9L09_07805</name>
</gene>
<accession>A0A7G9RF61</accession>
<dbReference type="GO" id="GO:0016787">
    <property type="term" value="F:hydrolase activity"/>
    <property type="evidence" value="ECO:0007669"/>
    <property type="project" value="UniProtKB-KW"/>
</dbReference>
<name>A0A7G9RF61_9ACTN</name>
<evidence type="ECO:0000313" key="3">
    <source>
        <dbReference type="EMBL" id="QNN54236.1"/>
    </source>
</evidence>
<evidence type="ECO:0000256" key="1">
    <source>
        <dbReference type="SAM" id="MobiDB-lite"/>
    </source>
</evidence>
<dbReference type="SUPFAM" id="SSF52266">
    <property type="entry name" value="SGNH hydrolase"/>
    <property type="match status" value="1"/>
</dbReference>
<dbReference type="InterPro" id="IPR036514">
    <property type="entry name" value="SGNH_hydro_sf"/>
</dbReference>
<dbReference type="KEGG" id="nmes:H9L09_07805"/>
<feature type="compositionally biased region" description="Basic and acidic residues" evidence="1">
    <location>
        <begin position="259"/>
        <end position="272"/>
    </location>
</feature>